<organism evidence="1 2">
    <name type="scientific">Hymenobacter roseosalivarius DSM 11622</name>
    <dbReference type="NCBI Taxonomy" id="645990"/>
    <lineage>
        <taxon>Bacteria</taxon>
        <taxon>Pseudomonadati</taxon>
        <taxon>Bacteroidota</taxon>
        <taxon>Cytophagia</taxon>
        <taxon>Cytophagales</taxon>
        <taxon>Hymenobacteraceae</taxon>
        <taxon>Hymenobacter</taxon>
    </lineage>
</organism>
<dbReference type="SUPFAM" id="SSF82185">
    <property type="entry name" value="Histone H3 K4-specific methyltransferase SET7/9 N-terminal domain"/>
    <property type="match status" value="1"/>
</dbReference>
<reference evidence="1 2" key="1">
    <citation type="submission" date="2017-04" db="EMBL/GenBank/DDBJ databases">
        <authorList>
            <person name="Afonso C.L."/>
            <person name="Miller P.J."/>
            <person name="Scott M.A."/>
            <person name="Spackman E."/>
            <person name="Goraichik I."/>
            <person name="Dimitrov K.M."/>
            <person name="Suarez D.L."/>
            <person name="Swayne D.E."/>
        </authorList>
    </citation>
    <scope>NUCLEOTIDE SEQUENCE [LARGE SCALE GENOMIC DNA]</scope>
    <source>
        <strain evidence="1 2">DSM 11622</strain>
    </source>
</reference>
<dbReference type="EMBL" id="FWWW01000123">
    <property type="protein sequence ID" value="SMC00724.1"/>
    <property type="molecule type" value="Genomic_DNA"/>
</dbReference>
<dbReference type="RefSeq" id="WP_084448199.1">
    <property type="nucleotide sequence ID" value="NZ_FWWW01000123.1"/>
</dbReference>
<protein>
    <submittedName>
        <fullName evidence="1">MORN variant repeat protein</fullName>
    </submittedName>
</protein>
<keyword evidence="2" id="KW-1185">Reference proteome</keyword>
<dbReference type="STRING" id="645990.SAMN00120144_4311"/>
<dbReference type="InterPro" id="IPR011652">
    <property type="entry name" value="MORN_2"/>
</dbReference>
<accession>A0A1W1W6K6</accession>
<dbReference type="PROSITE" id="PS51257">
    <property type="entry name" value="PROKAR_LIPOPROTEIN"/>
    <property type="match status" value="1"/>
</dbReference>
<name>A0A1W1W6K6_9BACT</name>
<dbReference type="Pfam" id="PF07661">
    <property type="entry name" value="MORN_2"/>
    <property type="match status" value="3"/>
</dbReference>
<proteinExistence type="predicted"/>
<gene>
    <name evidence="1" type="ORF">SAMN00120144_4311</name>
</gene>
<dbReference type="Gene3D" id="3.90.930.1">
    <property type="match status" value="1"/>
</dbReference>
<dbReference type="OrthoDB" id="7342920at2"/>
<evidence type="ECO:0000313" key="1">
    <source>
        <dbReference type="EMBL" id="SMC00724.1"/>
    </source>
</evidence>
<dbReference type="Proteomes" id="UP000192266">
    <property type="component" value="Unassembled WGS sequence"/>
</dbReference>
<dbReference type="AlphaFoldDB" id="A0A1W1W6K6"/>
<sequence length="262" mass="29917">MRKLPCLLFGLATVLLSACGPREKVGYYPTGEVEYRAPLDGQGLLEGERKSFYKSGQLKSISPFHKNRVTGLVREYYPNGQLKSAEYFKNGENFGLVKWYYPTGQPKYNATRYGKVYADTTRSYHPNGELSQMIIYDGKGRRIDFGAWHPNGRIDTTYSYPFFLVDRDTVPEGQDYTFEMVLGNRLSNVVNVEVLRPTTGVDSTKGVYSRTQFIVRRPAAGRHTVTVQARNLWSRKGSDTIWIYQTIPISTSFWVQTTRGKK</sequence>
<evidence type="ECO:0000313" key="2">
    <source>
        <dbReference type="Proteomes" id="UP000192266"/>
    </source>
</evidence>